<comment type="caution">
    <text evidence="1">The sequence shown here is derived from an EMBL/GenBank/DDBJ whole genome shotgun (WGS) entry which is preliminary data.</text>
</comment>
<evidence type="ECO:0000313" key="1">
    <source>
        <dbReference type="EMBL" id="MDQ0157502.1"/>
    </source>
</evidence>
<reference evidence="1 2" key="1">
    <citation type="submission" date="2023-07" db="EMBL/GenBank/DDBJ databases">
        <title>Genomic Encyclopedia of Type Strains, Phase IV (KMG-IV): sequencing the most valuable type-strain genomes for metagenomic binning, comparative biology and taxonomic classification.</title>
        <authorList>
            <person name="Goeker M."/>
        </authorList>
    </citation>
    <scope>NUCLEOTIDE SEQUENCE [LARGE SCALE GENOMIC DNA]</scope>
    <source>
        <strain evidence="1 2">DSM 23948</strain>
    </source>
</reference>
<name>A0ABT9V9B0_9BACL</name>
<dbReference type="Proteomes" id="UP001231362">
    <property type="component" value="Unassembled WGS sequence"/>
</dbReference>
<protein>
    <submittedName>
        <fullName evidence="1">Argonaute-like protein implicated in RNA metabolism and viral defense</fullName>
    </submittedName>
</protein>
<proteinExistence type="predicted"/>
<dbReference type="EMBL" id="JAUSTU010000029">
    <property type="protein sequence ID" value="MDQ0157502.1"/>
    <property type="molecule type" value="Genomic_DNA"/>
</dbReference>
<gene>
    <name evidence="1" type="ORF">J2S07_003837</name>
</gene>
<accession>A0ABT9V9B0</accession>
<evidence type="ECO:0000313" key="2">
    <source>
        <dbReference type="Proteomes" id="UP001231362"/>
    </source>
</evidence>
<organism evidence="1 2">
    <name type="scientific">Anoxybacillus andreesenii</name>
    <dbReference type="NCBI Taxonomy" id="1325932"/>
    <lineage>
        <taxon>Bacteria</taxon>
        <taxon>Bacillati</taxon>
        <taxon>Bacillota</taxon>
        <taxon>Bacilli</taxon>
        <taxon>Bacillales</taxon>
        <taxon>Anoxybacillaceae</taxon>
        <taxon>Anoxybacillus</taxon>
    </lineage>
</organism>
<sequence length="81" mass="10106">MLSLEEYISKRKKEDRINEFDIESKAQNMQTCMNYIFEYFNQYLDDSKLDEKTVLNEERLEKYKNSLRQYESDIQEWCWNL</sequence>
<keyword evidence="2" id="KW-1185">Reference proteome</keyword>